<dbReference type="EMBL" id="UZAM01012208">
    <property type="protein sequence ID" value="VDP20628.1"/>
    <property type="molecule type" value="Genomic_DNA"/>
</dbReference>
<proteinExistence type="predicted"/>
<accession>A0A183IZG5</accession>
<organism evidence="4">
    <name type="scientific">Soboliphyme baturini</name>
    <dbReference type="NCBI Taxonomy" id="241478"/>
    <lineage>
        <taxon>Eukaryota</taxon>
        <taxon>Metazoa</taxon>
        <taxon>Ecdysozoa</taxon>
        <taxon>Nematoda</taxon>
        <taxon>Enoplea</taxon>
        <taxon>Dorylaimia</taxon>
        <taxon>Dioctophymatida</taxon>
        <taxon>Dioctophymatoidea</taxon>
        <taxon>Soboliphymatidae</taxon>
        <taxon>Soboliphyme</taxon>
    </lineage>
</organism>
<evidence type="ECO:0000313" key="3">
    <source>
        <dbReference type="Proteomes" id="UP000270296"/>
    </source>
</evidence>
<gene>
    <name evidence="2" type="ORF">SBAD_LOCUS9013</name>
</gene>
<feature type="region of interest" description="Disordered" evidence="1">
    <location>
        <begin position="1"/>
        <end position="24"/>
    </location>
</feature>
<keyword evidence="3" id="KW-1185">Reference proteome</keyword>
<evidence type="ECO:0000313" key="2">
    <source>
        <dbReference type="EMBL" id="VDP20628.1"/>
    </source>
</evidence>
<dbReference type="WBParaSite" id="SBAD_0000933901-mRNA-1">
    <property type="protein sequence ID" value="SBAD_0000933901-mRNA-1"/>
    <property type="gene ID" value="SBAD_0000933901"/>
</dbReference>
<reference evidence="4" key="1">
    <citation type="submission" date="2016-06" db="UniProtKB">
        <authorList>
            <consortium name="WormBaseParasite"/>
        </authorList>
    </citation>
    <scope>IDENTIFICATION</scope>
</reference>
<dbReference type="AlphaFoldDB" id="A0A183IZG5"/>
<evidence type="ECO:0000256" key="1">
    <source>
        <dbReference type="SAM" id="MobiDB-lite"/>
    </source>
</evidence>
<name>A0A183IZG5_9BILA</name>
<feature type="compositionally biased region" description="Basic residues" evidence="1">
    <location>
        <begin position="1"/>
        <end position="11"/>
    </location>
</feature>
<reference evidence="2 3" key="2">
    <citation type="submission" date="2018-11" db="EMBL/GenBank/DDBJ databases">
        <authorList>
            <consortium name="Pathogen Informatics"/>
        </authorList>
    </citation>
    <scope>NUCLEOTIDE SEQUENCE [LARGE SCALE GENOMIC DNA]</scope>
</reference>
<evidence type="ECO:0000313" key="4">
    <source>
        <dbReference type="WBParaSite" id="SBAD_0000933901-mRNA-1"/>
    </source>
</evidence>
<protein>
    <submittedName>
        <fullName evidence="4">Transmembrane protein</fullName>
    </submittedName>
</protein>
<dbReference type="Proteomes" id="UP000270296">
    <property type="component" value="Unassembled WGS sequence"/>
</dbReference>
<sequence length="121" mass="14411">MRSLHFKPRKSRTPENHRQHPHNWTKAKRRTIVEMASDIAARVFFTTFTIHASSAKRSELETQLRPAQTFFVLMLSARLRFFTPYFPKALQVMRRHWQIPCKERAAAVEISDAEKQAQYRR</sequence>